<feature type="coiled-coil region" evidence="1">
    <location>
        <begin position="16"/>
        <end position="53"/>
    </location>
</feature>
<dbReference type="Proteomes" id="UP000198280">
    <property type="component" value="Unassembled WGS sequence"/>
</dbReference>
<protein>
    <recommendedName>
        <fullName evidence="5">Regulatory protein</fullName>
    </recommendedName>
</protein>
<dbReference type="EMBL" id="FZOF01000029">
    <property type="protein sequence ID" value="SNT48085.1"/>
    <property type="molecule type" value="Genomic_DNA"/>
</dbReference>
<feature type="region of interest" description="Disordered" evidence="2">
    <location>
        <begin position="53"/>
        <end position="139"/>
    </location>
</feature>
<accession>A0A239MZM5</accession>
<dbReference type="OrthoDB" id="4248306at2"/>
<evidence type="ECO:0008006" key="5">
    <source>
        <dbReference type="Google" id="ProtNLM"/>
    </source>
</evidence>
<keyword evidence="1" id="KW-0175">Coiled coil</keyword>
<feature type="compositionally biased region" description="Basic residues" evidence="2">
    <location>
        <begin position="105"/>
        <end position="125"/>
    </location>
</feature>
<feature type="compositionally biased region" description="Low complexity" evidence="2">
    <location>
        <begin position="216"/>
        <end position="230"/>
    </location>
</feature>
<gene>
    <name evidence="3" type="ORF">SAMN05216252_12976</name>
</gene>
<proteinExistence type="predicted"/>
<organism evidence="3 4">
    <name type="scientific">Actinacidiphila glaucinigra</name>
    <dbReference type="NCBI Taxonomy" id="235986"/>
    <lineage>
        <taxon>Bacteria</taxon>
        <taxon>Bacillati</taxon>
        <taxon>Actinomycetota</taxon>
        <taxon>Actinomycetes</taxon>
        <taxon>Kitasatosporales</taxon>
        <taxon>Streptomycetaceae</taxon>
        <taxon>Actinacidiphila</taxon>
    </lineage>
</organism>
<dbReference type="RefSeq" id="WP_089228203.1">
    <property type="nucleotide sequence ID" value="NZ_FZOF01000029.1"/>
</dbReference>
<evidence type="ECO:0000256" key="1">
    <source>
        <dbReference type="SAM" id="Coils"/>
    </source>
</evidence>
<feature type="compositionally biased region" description="Low complexity" evidence="2">
    <location>
        <begin position="78"/>
        <end position="104"/>
    </location>
</feature>
<reference evidence="3 4" key="1">
    <citation type="submission" date="2017-06" db="EMBL/GenBank/DDBJ databases">
        <authorList>
            <person name="Kim H.J."/>
            <person name="Triplett B.A."/>
        </authorList>
    </citation>
    <scope>NUCLEOTIDE SEQUENCE [LARGE SCALE GENOMIC DNA]</scope>
    <source>
        <strain evidence="3 4">CGMCC 4.1858</strain>
    </source>
</reference>
<evidence type="ECO:0000313" key="4">
    <source>
        <dbReference type="Proteomes" id="UP000198280"/>
    </source>
</evidence>
<feature type="region of interest" description="Disordered" evidence="2">
    <location>
        <begin position="192"/>
        <end position="230"/>
    </location>
</feature>
<keyword evidence="4" id="KW-1185">Reference proteome</keyword>
<evidence type="ECO:0000313" key="3">
    <source>
        <dbReference type="EMBL" id="SNT48085.1"/>
    </source>
</evidence>
<evidence type="ECO:0000256" key="2">
    <source>
        <dbReference type="SAM" id="MobiDB-lite"/>
    </source>
</evidence>
<dbReference type="AlphaFoldDB" id="A0A239MZM5"/>
<name>A0A239MZM5_9ACTN</name>
<sequence length="230" mass="24174">MSHNTTIQDRYATRLAEDLESNAKEQEAVREQVAELQARLTRLEDERAWLTRLEGTVATGGPDATAREEPAEEEPAEEVPVVAAPVVEAPAAVAARAPQEGKARAVPRPRARKPAAGAKSRKAGKKAAPAEEKEKPTLRGLVADVLADDNEPRMVSEFVDALAKRHPDRSAPTAPVVRNALEALVAKGLAERSRRQGSVFYTPVTPSAGTAGDGAGAAASEAGEPVAAKA</sequence>
<feature type="compositionally biased region" description="Basic and acidic residues" evidence="2">
    <location>
        <begin position="128"/>
        <end position="137"/>
    </location>
</feature>